<dbReference type="EMBL" id="JARJCW010000097">
    <property type="protein sequence ID" value="KAJ7194616.1"/>
    <property type="molecule type" value="Genomic_DNA"/>
</dbReference>
<evidence type="ECO:0000256" key="1">
    <source>
        <dbReference type="SAM" id="MobiDB-lite"/>
    </source>
</evidence>
<feature type="region of interest" description="Disordered" evidence="1">
    <location>
        <begin position="194"/>
        <end position="314"/>
    </location>
</feature>
<accession>A0AAD6UTW2</accession>
<evidence type="ECO:0000313" key="2">
    <source>
        <dbReference type="EMBL" id="KAJ7194616.1"/>
    </source>
</evidence>
<proteinExistence type="predicted"/>
<reference evidence="2" key="1">
    <citation type="submission" date="2023-03" db="EMBL/GenBank/DDBJ databases">
        <title>Massive genome expansion in bonnet fungi (Mycena s.s.) driven by repeated elements and novel gene families across ecological guilds.</title>
        <authorList>
            <consortium name="Lawrence Berkeley National Laboratory"/>
            <person name="Harder C.B."/>
            <person name="Miyauchi S."/>
            <person name="Viragh M."/>
            <person name="Kuo A."/>
            <person name="Thoen E."/>
            <person name="Andreopoulos B."/>
            <person name="Lu D."/>
            <person name="Skrede I."/>
            <person name="Drula E."/>
            <person name="Henrissat B."/>
            <person name="Morin E."/>
            <person name="Kohler A."/>
            <person name="Barry K."/>
            <person name="LaButti K."/>
            <person name="Morin E."/>
            <person name="Salamov A."/>
            <person name="Lipzen A."/>
            <person name="Mereny Z."/>
            <person name="Hegedus B."/>
            <person name="Baldrian P."/>
            <person name="Stursova M."/>
            <person name="Weitz H."/>
            <person name="Taylor A."/>
            <person name="Grigoriev I.V."/>
            <person name="Nagy L.G."/>
            <person name="Martin F."/>
            <person name="Kauserud H."/>
        </authorList>
    </citation>
    <scope>NUCLEOTIDE SEQUENCE</scope>
    <source>
        <strain evidence="2">9144</strain>
    </source>
</reference>
<feature type="compositionally biased region" description="Acidic residues" evidence="1">
    <location>
        <begin position="348"/>
        <end position="357"/>
    </location>
</feature>
<sequence>MWERTTRRIGSVGENEEILYDRKLGRRLIFADLPADDRPPSLAMSPEFGRPVPPWPFLSGSTKCRPSKWMYNKRDPEPDTIGWQPRSRLEAPPLVAPSVSLEAPESNGRSEQGETMTPLVLQPPSPLEAPPLPARSLALEAPESNGRSEQGERTTPLKKLDDEVSLGPSDDEAFGAVEVATVTSSVASVLLRANSPGRQALSNRQDQSEPALGGRGGGLECGREGNRGPSNAARSPSVESAKAPEANRAETRAPPLEGRRPSALPNAAPPELTLLERLGEKKSEAEMNASRSGELSFTEAGGTDSQMDVDQEQVEDEELQVAIAMDLDLNPPLPTMPPSAPYDPDDHPQDEDLYGTD</sequence>
<feature type="compositionally biased region" description="Pro residues" evidence="1">
    <location>
        <begin position="331"/>
        <end position="341"/>
    </location>
</feature>
<gene>
    <name evidence="2" type="ORF">GGX14DRAFT_678866</name>
</gene>
<feature type="region of interest" description="Disordered" evidence="1">
    <location>
        <begin position="328"/>
        <end position="357"/>
    </location>
</feature>
<keyword evidence="3" id="KW-1185">Reference proteome</keyword>
<name>A0AAD6UTW2_9AGAR</name>
<protein>
    <submittedName>
        <fullName evidence="2">Uncharacterized protein</fullName>
    </submittedName>
</protein>
<evidence type="ECO:0000313" key="3">
    <source>
        <dbReference type="Proteomes" id="UP001219525"/>
    </source>
</evidence>
<feature type="compositionally biased region" description="Pro residues" evidence="1">
    <location>
        <begin position="121"/>
        <end position="133"/>
    </location>
</feature>
<feature type="region of interest" description="Disordered" evidence="1">
    <location>
        <begin position="35"/>
        <end position="172"/>
    </location>
</feature>
<feature type="compositionally biased region" description="Polar residues" evidence="1">
    <location>
        <begin position="196"/>
        <end position="205"/>
    </location>
</feature>
<dbReference type="Proteomes" id="UP001219525">
    <property type="component" value="Unassembled WGS sequence"/>
</dbReference>
<feature type="compositionally biased region" description="Low complexity" evidence="1">
    <location>
        <begin position="134"/>
        <end position="143"/>
    </location>
</feature>
<dbReference type="AlphaFoldDB" id="A0AAD6UTW2"/>
<organism evidence="2 3">
    <name type="scientific">Mycena pura</name>
    <dbReference type="NCBI Taxonomy" id="153505"/>
    <lineage>
        <taxon>Eukaryota</taxon>
        <taxon>Fungi</taxon>
        <taxon>Dikarya</taxon>
        <taxon>Basidiomycota</taxon>
        <taxon>Agaricomycotina</taxon>
        <taxon>Agaricomycetes</taxon>
        <taxon>Agaricomycetidae</taxon>
        <taxon>Agaricales</taxon>
        <taxon>Marasmiineae</taxon>
        <taxon>Mycenaceae</taxon>
        <taxon>Mycena</taxon>
    </lineage>
</organism>
<comment type="caution">
    <text evidence="2">The sequence shown here is derived from an EMBL/GenBank/DDBJ whole genome shotgun (WGS) entry which is preliminary data.</text>
</comment>